<keyword evidence="4" id="KW-1185">Reference proteome</keyword>
<dbReference type="InterPro" id="IPR038765">
    <property type="entry name" value="Papain-like_cys_pep_sf"/>
</dbReference>
<evidence type="ECO:0000256" key="2">
    <source>
        <dbReference type="RuleBase" id="RU003452"/>
    </source>
</evidence>
<accession>A0ABW2PVS0</accession>
<dbReference type="EMBL" id="JBHTCO010000013">
    <property type="protein sequence ID" value="MFC7393447.1"/>
    <property type="molecule type" value="Genomic_DNA"/>
</dbReference>
<dbReference type="SUPFAM" id="SSF54001">
    <property type="entry name" value="Cysteine proteinases"/>
    <property type="match status" value="1"/>
</dbReference>
<comment type="caution">
    <text evidence="3">The sequence shown here is derived from an EMBL/GenBank/DDBJ whole genome shotgun (WGS) entry which is preliminary data.</text>
</comment>
<name>A0ABW2PVS0_9BACL</name>
<sequence>MGKLNALFRKKIGISQNEKITFETLDHILEKTAETIPFENLRVISNQVSDITKDYLIDKILVSNEGGLCYDLNTILYFFLAENGFNVSLFRGVIYDNAIQDWITIGRTHVTILLTRDKHTYLIDTGFGVNLPLKPVPLSGGIVSSSNGEFRVNKMDSAHGDYNLELKLKHKDKDWKIGYTFDSSRAVRGGSELNEVQNIIVKNPKSPFNKKPLIAKLTDLGSVTLTDTSFTQWIDGKIKKEEITDKEFKEIMKQYFGIEK</sequence>
<evidence type="ECO:0000313" key="4">
    <source>
        <dbReference type="Proteomes" id="UP001596505"/>
    </source>
</evidence>
<protein>
    <submittedName>
        <fullName evidence="3">Arylamine N-acetyltransferase</fullName>
    </submittedName>
</protein>
<gene>
    <name evidence="3" type="ORF">ACFQRG_10815</name>
</gene>
<evidence type="ECO:0000256" key="1">
    <source>
        <dbReference type="ARBA" id="ARBA00006547"/>
    </source>
</evidence>
<dbReference type="Proteomes" id="UP001596505">
    <property type="component" value="Unassembled WGS sequence"/>
</dbReference>
<dbReference type="InterPro" id="IPR001447">
    <property type="entry name" value="Arylamine_N-AcTrfase"/>
</dbReference>
<dbReference type="PANTHER" id="PTHR11786">
    <property type="entry name" value="N-HYDROXYARYLAMINE O-ACETYLTRANSFERASE"/>
    <property type="match status" value="1"/>
</dbReference>
<dbReference type="PRINTS" id="PR01543">
    <property type="entry name" value="ANATRNSFRASE"/>
</dbReference>
<dbReference type="Pfam" id="PF00797">
    <property type="entry name" value="Acetyltransf_2"/>
    <property type="match status" value="1"/>
</dbReference>
<evidence type="ECO:0000313" key="3">
    <source>
        <dbReference type="EMBL" id="MFC7393447.1"/>
    </source>
</evidence>
<dbReference type="PANTHER" id="PTHR11786:SF0">
    <property type="entry name" value="ARYLAMINE N-ACETYLTRANSFERASE 4-RELATED"/>
    <property type="match status" value="1"/>
</dbReference>
<reference evidence="4" key="1">
    <citation type="journal article" date="2019" name="Int. J. Syst. Evol. Microbiol.">
        <title>The Global Catalogue of Microorganisms (GCM) 10K type strain sequencing project: providing services to taxonomists for standard genome sequencing and annotation.</title>
        <authorList>
            <consortium name="The Broad Institute Genomics Platform"/>
            <consortium name="The Broad Institute Genome Sequencing Center for Infectious Disease"/>
            <person name="Wu L."/>
            <person name="Ma J."/>
        </authorList>
    </citation>
    <scope>NUCLEOTIDE SEQUENCE [LARGE SCALE GENOMIC DNA]</scope>
    <source>
        <strain evidence="4">CGMCC 1.16305</strain>
    </source>
</reference>
<dbReference type="RefSeq" id="WP_380965946.1">
    <property type="nucleotide sequence ID" value="NZ_JBHTCO010000013.1"/>
</dbReference>
<dbReference type="InterPro" id="IPR053710">
    <property type="entry name" value="Arylamine_NAT_domain_sf"/>
</dbReference>
<dbReference type="Gene3D" id="3.30.2140.20">
    <property type="match status" value="1"/>
</dbReference>
<comment type="similarity">
    <text evidence="1 2">Belongs to the arylamine N-acetyltransferase family.</text>
</comment>
<proteinExistence type="inferred from homology"/>
<organism evidence="3 4">
    <name type="scientific">Scopulibacillus cellulosilyticus</name>
    <dbReference type="NCBI Taxonomy" id="2665665"/>
    <lineage>
        <taxon>Bacteria</taxon>
        <taxon>Bacillati</taxon>
        <taxon>Bacillota</taxon>
        <taxon>Bacilli</taxon>
        <taxon>Bacillales</taxon>
        <taxon>Sporolactobacillaceae</taxon>
        <taxon>Scopulibacillus</taxon>
    </lineage>
</organism>